<reference evidence="5 6" key="1">
    <citation type="submission" date="2018-02" db="EMBL/GenBank/DDBJ databases">
        <title>The genomes of Aspergillus section Nigri reveals drivers in fungal speciation.</title>
        <authorList>
            <consortium name="DOE Joint Genome Institute"/>
            <person name="Vesth T.C."/>
            <person name="Nybo J."/>
            <person name="Theobald S."/>
            <person name="Brandl J."/>
            <person name="Frisvad J.C."/>
            <person name="Nielsen K.F."/>
            <person name="Lyhne E.K."/>
            <person name="Kogle M.E."/>
            <person name="Kuo A."/>
            <person name="Riley R."/>
            <person name="Clum A."/>
            <person name="Nolan M."/>
            <person name="Lipzen A."/>
            <person name="Salamov A."/>
            <person name="Henrissat B."/>
            <person name="Wiebenga A."/>
            <person name="De vries R.P."/>
            <person name="Grigoriev I.V."/>
            <person name="Mortensen U.H."/>
            <person name="Andersen M.R."/>
            <person name="Baker S.E."/>
        </authorList>
    </citation>
    <scope>NUCLEOTIDE SEQUENCE [LARGE SCALE GENOMIC DNA]</scope>
    <source>
        <strain evidence="5 6">CBS 121057</strain>
    </source>
</reference>
<feature type="transmembrane region" description="Helical" evidence="3">
    <location>
        <begin position="156"/>
        <end position="175"/>
    </location>
</feature>
<name>A0A319EPN0_ASPSB</name>
<sequence>MGLIVSLIAAEYYQIFLSFSVLGGISSSTLWSPPVAAVGHWFNKRRGLVTGVACTAGGIGGVIFPLIILFVAPRIGFAWSLRVIALLCAVLCAIACLTVKTRLPPKKADSFIDLAALRDMKYASTSLAVFFVEFSIFTPITYIVSYALHVGVDEKMAYAILVFLNLGAVFGRFLPGLMADKWGRFNVMVLVCLMCALFTLILWLCADLEAPTNLGMVISYAVLFGFWGGATISLVPVCISQVCDIQDYGKRVGTTWTLVSFGTLIGIPIAGAIQQHNHGEYYGLIVFGGVLYAVTTVAFIISRGICHGWSLWSKF</sequence>
<dbReference type="InterPro" id="IPR036259">
    <property type="entry name" value="MFS_trans_sf"/>
</dbReference>
<feature type="transmembrane region" description="Helical" evidence="3">
    <location>
        <begin position="281"/>
        <end position="301"/>
    </location>
</feature>
<dbReference type="Gene3D" id="1.20.1250.20">
    <property type="entry name" value="MFS general substrate transporter like domains"/>
    <property type="match status" value="2"/>
</dbReference>
<dbReference type="PROSITE" id="PS50850">
    <property type="entry name" value="MFS"/>
    <property type="match status" value="1"/>
</dbReference>
<dbReference type="SUPFAM" id="SSF103473">
    <property type="entry name" value="MFS general substrate transporter"/>
    <property type="match status" value="1"/>
</dbReference>
<protein>
    <submittedName>
        <fullName evidence="5">MFS general substrate transporter</fullName>
    </submittedName>
</protein>
<dbReference type="Pfam" id="PF07690">
    <property type="entry name" value="MFS_1"/>
    <property type="match status" value="1"/>
</dbReference>
<feature type="transmembrane region" description="Helical" evidence="3">
    <location>
        <begin position="48"/>
        <end position="71"/>
    </location>
</feature>
<gene>
    <name evidence="5" type="ORF">BO78DRAFT_395358</name>
</gene>
<dbReference type="AlphaFoldDB" id="A0A319EPN0"/>
<comment type="subcellular location">
    <subcellularLocation>
        <location evidence="1">Membrane</location>
        <topology evidence="1">Multi-pass membrane protein</topology>
    </subcellularLocation>
</comment>
<accession>A0A319EPN0</accession>
<dbReference type="VEuPathDB" id="FungiDB:BO78DRAFT_395358"/>
<evidence type="ECO:0000256" key="3">
    <source>
        <dbReference type="SAM" id="Phobius"/>
    </source>
</evidence>
<dbReference type="PANTHER" id="PTHR11360:SF240">
    <property type="entry name" value="MONOCARBOXYLATE TRANSPORTER (EUROFUNG)-RELATED"/>
    <property type="match status" value="1"/>
</dbReference>
<dbReference type="InterPro" id="IPR011701">
    <property type="entry name" value="MFS"/>
</dbReference>
<evidence type="ECO:0000313" key="5">
    <source>
        <dbReference type="EMBL" id="PYI08758.1"/>
    </source>
</evidence>
<dbReference type="Proteomes" id="UP000248423">
    <property type="component" value="Unassembled WGS sequence"/>
</dbReference>
<evidence type="ECO:0000313" key="6">
    <source>
        <dbReference type="Proteomes" id="UP000248423"/>
    </source>
</evidence>
<evidence type="ECO:0000256" key="1">
    <source>
        <dbReference type="ARBA" id="ARBA00004141"/>
    </source>
</evidence>
<feature type="transmembrane region" description="Helical" evidence="3">
    <location>
        <begin position="255"/>
        <end position="275"/>
    </location>
</feature>
<evidence type="ECO:0000259" key="4">
    <source>
        <dbReference type="PROSITE" id="PS50850"/>
    </source>
</evidence>
<feature type="transmembrane region" description="Helical" evidence="3">
    <location>
        <begin position="77"/>
        <end position="99"/>
    </location>
</feature>
<keyword evidence="3" id="KW-0812">Transmembrane</keyword>
<dbReference type="EMBL" id="KZ826332">
    <property type="protein sequence ID" value="PYI08758.1"/>
    <property type="molecule type" value="Genomic_DNA"/>
</dbReference>
<keyword evidence="6" id="KW-1185">Reference proteome</keyword>
<dbReference type="PANTHER" id="PTHR11360">
    <property type="entry name" value="MONOCARBOXYLATE TRANSPORTER"/>
    <property type="match status" value="1"/>
</dbReference>
<feature type="domain" description="Major facilitator superfamily (MFS) profile" evidence="4">
    <location>
        <begin position="121"/>
        <end position="315"/>
    </location>
</feature>
<feature type="transmembrane region" description="Helical" evidence="3">
    <location>
        <begin position="120"/>
        <end position="144"/>
    </location>
</feature>
<dbReference type="InterPro" id="IPR020846">
    <property type="entry name" value="MFS_dom"/>
</dbReference>
<proteinExistence type="inferred from homology"/>
<keyword evidence="3" id="KW-0472">Membrane</keyword>
<feature type="transmembrane region" description="Helical" evidence="3">
    <location>
        <begin position="218"/>
        <end position="243"/>
    </location>
</feature>
<dbReference type="GO" id="GO:0022857">
    <property type="term" value="F:transmembrane transporter activity"/>
    <property type="evidence" value="ECO:0007669"/>
    <property type="project" value="InterPro"/>
</dbReference>
<dbReference type="InterPro" id="IPR050327">
    <property type="entry name" value="Proton-linked_MCT"/>
</dbReference>
<comment type="similarity">
    <text evidence="2">Belongs to the major facilitator superfamily. Monocarboxylate porter (TC 2.A.1.13) family.</text>
</comment>
<feature type="transmembrane region" description="Helical" evidence="3">
    <location>
        <begin position="12"/>
        <end position="36"/>
    </location>
</feature>
<evidence type="ECO:0000256" key="2">
    <source>
        <dbReference type="ARBA" id="ARBA00006727"/>
    </source>
</evidence>
<dbReference type="OrthoDB" id="410267at2759"/>
<organism evidence="5 6">
    <name type="scientific">Aspergillus sclerotiicarbonarius (strain CBS 121057 / IBT 28362)</name>
    <dbReference type="NCBI Taxonomy" id="1448318"/>
    <lineage>
        <taxon>Eukaryota</taxon>
        <taxon>Fungi</taxon>
        <taxon>Dikarya</taxon>
        <taxon>Ascomycota</taxon>
        <taxon>Pezizomycotina</taxon>
        <taxon>Eurotiomycetes</taxon>
        <taxon>Eurotiomycetidae</taxon>
        <taxon>Eurotiales</taxon>
        <taxon>Aspergillaceae</taxon>
        <taxon>Aspergillus</taxon>
        <taxon>Aspergillus subgen. Circumdati</taxon>
    </lineage>
</organism>
<dbReference type="GO" id="GO:0016020">
    <property type="term" value="C:membrane"/>
    <property type="evidence" value="ECO:0007669"/>
    <property type="project" value="UniProtKB-SubCell"/>
</dbReference>
<feature type="transmembrane region" description="Helical" evidence="3">
    <location>
        <begin position="187"/>
        <end position="206"/>
    </location>
</feature>
<keyword evidence="3" id="KW-1133">Transmembrane helix</keyword>